<keyword evidence="2" id="KW-1185">Reference proteome</keyword>
<gene>
    <name evidence="1" type="ORF">ACFYU5_02195</name>
</gene>
<sequence>MEPWTVTTPSEGVYRFTNAGDQKAVMITLQPVGNVQLKAVGAGEFDDQAVSTPKAPGESFDRVVKRAYSVGKAGVRINWTVPGVGNKTWVFNLPE</sequence>
<evidence type="ECO:0000313" key="1">
    <source>
        <dbReference type="EMBL" id="MFF0495192.1"/>
    </source>
</evidence>
<proteinExistence type="predicted"/>
<organism evidence="1 2">
    <name type="scientific">Nocardia aobensis</name>
    <dbReference type="NCBI Taxonomy" id="257277"/>
    <lineage>
        <taxon>Bacteria</taxon>
        <taxon>Bacillati</taxon>
        <taxon>Actinomycetota</taxon>
        <taxon>Actinomycetes</taxon>
        <taxon>Mycobacteriales</taxon>
        <taxon>Nocardiaceae</taxon>
        <taxon>Nocardia</taxon>
    </lineage>
</organism>
<dbReference type="RefSeq" id="WP_387389011.1">
    <property type="nucleotide sequence ID" value="NZ_JBIAMT010000001.1"/>
</dbReference>
<dbReference type="Proteomes" id="UP001601442">
    <property type="component" value="Unassembled WGS sequence"/>
</dbReference>
<reference evidence="1 2" key="1">
    <citation type="submission" date="2024-10" db="EMBL/GenBank/DDBJ databases">
        <title>The Natural Products Discovery Center: Release of the First 8490 Sequenced Strains for Exploring Actinobacteria Biosynthetic Diversity.</title>
        <authorList>
            <person name="Kalkreuter E."/>
            <person name="Kautsar S.A."/>
            <person name="Yang D."/>
            <person name="Bader C.D."/>
            <person name="Teijaro C.N."/>
            <person name="Fluegel L."/>
            <person name="Davis C.M."/>
            <person name="Simpson J.R."/>
            <person name="Lauterbach L."/>
            <person name="Steele A.D."/>
            <person name="Gui C."/>
            <person name="Meng S."/>
            <person name="Li G."/>
            <person name="Viehrig K."/>
            <person name="Ye F."/>
            <person name="Su P."/>
            <person name="Kiefer A.F."/>
            <person name="Nichols A."/>
            <person name="Cepeda A.J."/>
            <person name="Yan W."/>
            <person name="Fan B."/>
            <person name="Jiang Y."/>
            <person name="Adhikari A."/>
            <person name="Zheng C.-J."/>
            <person name="Schuster L."/>
            <person name="Cowan T.M."/>
            <person name="Smanski M.J."/>
            <person name="Chevrette M.G."/>
            <person name="De Carvalho L.P.S."/>
            <person name="Shen B."/>
        </authorList>
    </citation>
    <scope>NUCLEOTIDE SEQUENCE [LARGE SCALE GENOMIC DNA]</scope>
    <source>
        <strain evidence="1 2">NPDC004119</strain>
    </source>
</reference>
<dbReference type="EMBL" id="JBIAMT010000001">
    <property type="protein sequence ID" value="MFF0495192.1"/>
    <property type="molecule type" value="Genomic_DNA"/>
</dbReference>
<accession>A0ABW6NVH5</accession>
<evidence type="ECO:0000313" key="2">
    <source>
        <dbReference type="Proteomes" id="UP001601442"/>
    </source>
</evidence>
<name>A0ABW6NVH5_9NOCA</name>
<comment type="caution">
    <text evidence="1">The sequence shown here is derived from an EMBL/GenBank/DDBJ whole genome shotgun (WGS) entry which is preliminary data.</text>
</comment>
<protein>
    <submittedName>
        <fullName evidence="1">Uncharacterized protein</fullName>
    </submittedName>
</protein>